<comment type="caution">
    <text evidence="3">The sequence shown here is derived from an EMBL/GenBank/DDBJ whole genome shotgun (WGS) entry which is preliminary data.</text>
</comment>
<keyword evidence="4" id="KW-1185">Reference proteome</keyword>
<dbReference type="Gene3D" id="3.30.1490.20">
    <property type="entry name" value="ATP-grasp fold, A domain"/>
    <property type="match status" value="1"/>
</dbReference>
<accession>A0A4R6YMF8</accession>
<reference evidence="3 4" key="1">
    <citation type="submission" date="2019-03" db="EMBL/GenBank/DDBJ databases">
        <title>Genomic Encyclopedia of Type Strains, Phase IV (KMG-IV): sequencing the most valuable type-strain genomes for metagenomic binning, comparative biology and taxonomic classification.</title>
        <authorList>
            <person name="Goeker M."/>
        </authorList>
    </citation>
    <scope>NUCLEOTIDE SEQUENCE [LARGE SCALE GENOMIC DNA]</scope>
    <source>
        <strain evidence="3 4">DSM 21667</strain>
    </source>
</reference>
<keyword evidence="1" id="KW-0067">ATP-binding</keyword>
<name>A0A4R6YMF8_9GAMM</name>
<dbReference type="GO" id="GO:0005524">
    <property type="term" value="F:ATP binding"/>
    <property type="evidence" value="ECO:0007669"/>
    <property type="project" value="UniProtKB-UniRule"/>
</dbReference>
<dbReference type="InterPro" id="IPR013815">
    <property type="entry name" value="ATP_grasp_subdomain_1"/>
</dbReference>
<dbReference type="OrthoDB" id="5372487at2"/>
<dbReference type="Gene3D" id="3.50.50.60">
    <property type="entry name" value="FAD/NAD(P)-binding domain"/>
    <property type="match status" value="1"/>
</dbReference>
<dbReference type="RefSeq" id="WP_133821421.1">
    <property type="nucleotide sequence ID" value="NZ_SNZH01000020.1"/>
</dbReference>
<keyword evidence="3" id="KW-0436">Ligase</keyword>
<gene>
    <name evidence="3" type="ORF">DFR29_120110</name>
</gene>
<dbReference type="Gene3D" id="3.30.470.20">
    <property type="entry name" value="ATP-grasp fold, B domain"/>
    <property type="match status" value="1"/>
</dbReference>
<protein>
    <submittedName>
        <fullName evidence="3">Putative ATP-grasp superfamily ATP-dependent carboligase</fullName>
    </submittedName>
</protein>
<sequence length="390" mass="43116">MTGPIDAVVLGLSPTGLFACRELHRAGRRVLGVDSGPACAAHSSTLQASWRVVADEELLQRLVQLGSRQTEPPVLLPTNDRYIEFICRHADSLVTSFHFPDCYTGIASELLDKLRFHRLCQRHGMAVPGMWEVSNRATLQEMAGQIVFPCILKPALIHRARAYLRGKKVVLARTPAELDACLAQVPDDVGGWLVQEVIPGAESRITVYAGYASRTGEILQAFTARKLRQYPPGFGSASLAISDICAETAALSANFVRAIGLRGIFGAEFKRDPRDGQLKMIEINPRPTLWFQLSHAAGKRIADAAWCDLRGAAPLHDPPQRDGVLWRYALKDLASALFYRRHGADFVFPPPDVSASGVCTARTWAVHDPRDPLPALAEPLLYLRKWWKER</sequence>
<dbReference type="GO" id="GO:0046872">
    <property type="term" value="F:metal ion binding"/>
    <property type="evidence" value="ECO:0007669"/>
    <property type="project" value="InterPro"/>
</dbReference>
<dbReference type="AlphaFoldDB" id="A0A4R6YMF8"/>
<evidence type="ECO:0000313" key="4">
    <source>
        <dbReference type="Proteomes" id="UP000295293"/>
    </source>
</evidence>
<dbReference type="GO" id="GO:0016874">
    <property type="term" value="F:ligase activity"/>
    <property type="evidence" value="ECO:0007669"/>
    <property type="project" value="UniProtKB-KW"/>
</dbReference>
<dbReference type="InterPro" id="IPR011761">
    <property type="entry name" value="ATP-grasp"/>
</dbReference>
<proteinExistence type="predicted"/>
<feature type="domain" description="ATP-grasp" evidence="2">
    <location>
        <begin position="117"/>
        <end position="310"/>
    </location>
</feature>
<dbReference type="PROSITE" id="PS50975">
    <property type="entry name" value="ATP_GRASP"/>
    <property type="match status" value="1"/>
</dbReference>
<dbReference type="InterPro" id="IPR036188">
    <property type="entry name" value="FAD/NAD-bd_sf"/>
</dbReference>
<evidence type="ECO:0000256" key="1">
    <source>
        <dbReference type="PROSITE-ProRule" id="PRU00409"/>
    </source>
</evidence>
<evidence type="ECO:0000259" key="2">
    <source>
        <dbReference type="PROSITE" id="PS50975"/>
    </source>
</evidence>
<organism evidence="3 4">
    <name type="scientific">Tahibacter aquaticus</name>
    <dbReference type="NCBI Taxonomy" id="520092"/>
    <lineage>
        <taxon>Bacteria</taxon>
        <taxon>Pseudomonadati</taxon>
        <taxon>Pseudomonadota</taxon>
        <taxon>Gammaproteobacteria</taxon>
        <taxon>Lysobacterales</taxon>
        <taxon>Rhodanobacteraceae</taxon>
        <taxon>Tahibacter</taxon>
    </lineage>
</organism>
<dbReference type="SUPFAM" id="SSF56059">
    <property type="entry name" value="Glutathione synthetase ATP-binding domain-like"/>
    <property type="match status" value="1"/>
</dbReference>
<keyword evidence="1" id="KW-0547">Nucleotide-binding</keyword>
<dbReference type="EMBL" id="SNZH01000020">
    <property type="protein sequence ID" value="TDR38609.1"/>
    <property type="molecule type" value="Genomic_DNA"/>
</dbReference>
<evidence type="ECO:0000313" key="3">
    <source>
        <dbReference type="EMBL" id="TDR38609.1"/>
    </source>
</evidence>
<dbReference type="Proteomes" id="UP000295293">
    <property type="component" value="Unassembled WGS sequence"/>
</dbReference>
<dbReference type="SUPFAM" id="SSF51905">
    <property type="entry name" value="FAD/NAD(P)-binding domain"/>
    <property type="match status" value="1"/>
</dbReference>